<evidence type="ECO:0000256" key="2">
    <source>
        <dbReference type="SAM" id="SignalP"/>
    </source>
</evidence>
<accession>A0A2P7S3D3</accession>
<feature type="region of interest" description="Disordered" evidence="1">
    <location>
        <begin position="50"/>
        <end position="73"/>
    </location>
</feature>
<protein>
    <submittedName>
        <fullName evidence="3">IS4 family transposase</fullName>
    </submittedName>
</protein>
<sequence>IRLQLFAAMIAYALLRIAANANRIAMPILRFTDLVAQCLFERSHIAAIERPPPVNPSHRRPRCSPNQMAFHYA</sequence>
<dbReference type="Proteomes" id="UP000241229">
    <property type="component" value="Unassembled WGS sequence"/>
</dbReference>
<evidence type="ECO:0000256" key="1">
    <source>
        <dbReference type="SAM" id="MobiDB-lite"/>
    </source>
</evidence>
<proteinExistence type="predicted"/>
<comment type="caution">
    <text evidence="3">The sequence shown here is derived from an EMBL/GenBank/DDBJ whole genome shotgun (WGS) entry which is preliminary data.</text>
</comment>
<evidence type="ECO:0000313" key="4">
    <source>
        <dbReference type="Proteomes" id="UP000241229"/>
    </source>
</evidence>
<dbReference type="AlphaFoldDB" id="A0A2P7S3D3"/>
<feature type="non-terminal residue" evidence="3">
    <location>
        <position position="1"/>
    </location>
</feature>
<gene>
    <name evidence="3" type="ORF">C7I84_18830</name>
</gene>
<reference evidence="3 4" key="1">
    <citation type="submission" date="2018-03" db="EMBL/GenBank/DDBJ databases">
        <title>The draft genome of Mesorhizobium sp. 6GN-30.</title>
        <authorList>
            <person name="Liu L."/>
            <person name="Li L."/>
            <person name="Wang T."/>
            <person name="Zhang X."/>
            <person name="Liang L."/>
        </authorList>
    </citation>
    <scope>NUCLEOTIDE SEQUENCE [LARGE SCALE GENOMIC DNA]</scope>
    <source>
        <strain evidence="3 4">6GN30</strain>
    </source>
</reference>
<feature type="signal peptide" evidence="2">
    <location>
        <begin position="1"/>
        <end position="21"/>
    </location>
</feature>
<feature type="chain" id="PRO_5015183185" evidence="2">
    <location>
        <begin position="22"/>
        <end position="73"/>
    </location>
</feature>
<evidence type="ECO:0000313" key="3">
    <source>
        <dbReference type="EMBL" id="PSJ56934.1"/>
    </source>
</evidence>
<organism evidence="3 4">
    <name type="scientific">Kumtagia ephedrae</name>
    <dbReference type="NCBI Taxonomy" id="2116701"/>
    <lineage>
        <taxon>Bacteria</taxon>
        <taxon>Pseudomonadati</taxon>
        <taxon>Pseudomonadota</taxon>
        <taxon>Alphaproteobacteria</taxon>
        <taxon>Hyphomicrobiales</taxon>
        <taxon>Phyllobacteriaceae</taxon>
        <taxon>Kumtagia</taxon>
    </lineage>
</organism>
<dbReference type="EMBL" id="PXYK01000019">
    <property type="protein sequence ID" value="PSJ56934.1"/>
    <property type="molecule type" value="Genomic_DNA"/>
</dbReference>
<keyword evidence="4" id="KW-1185">Reference proteome</keyword>
<keyword evidence="2" id="KW-0732">Signal</keyword>
<name>A0A2P7S3D3_9HYPH</name>